<evidence type="ECO:0000313" key="4">
    <source>
        <dbReference type="Proteomes" id="UP001428290"/>
    </source>
</evidence>
<name>A0ABP9X825_9CHLR</name>
<feature type="transmembrane region" description="Helical" evidence="2">
    <location>
        <begin position="62"/>
        <end position="83"/>
    </location>
</feature>
<evidence type="ECO:0000256" key="2">
    <source>
        <dbReference type="SAM" id="Phobius"/>
    </source>
</evidence>
<keyword evidence="2" id="KW-1133">Transmembrane helix</keyword>
<feature type="region of interest" description="Disordered" evidence="1">
    <location>
        <begin position="29"/>
        <end position="50"/>
    </location>
</feature>
<keyword evidence="2" id="KW-0812">Transmembrane</keyword>
<protein>
    <submittedName>
        <fullName evidence="3">Uncharacterized protein</fullName>
    </submittedName>
</protein>
<keyword evidence="4" id="KW-1185">Reference proteome</keyword>
<keyword evidence="2" id="KW-0472">Membrane</keyword>
<accession>A0ABP9X825</accession>
<reference evidence="3 4" key="1">
    <citation type="submission" date="2024-02" db="EMBL/GenBank/DDBJ databases">
        <title>Herpetosiphon gulosus NBRC 112829.</title>
        <authorList>
            <person name="Ichikawa N."/>
            <person name="Katano-Makiyama Y."/>
            <person name="Hidaka K."/>
        </authorList>
    </citation>
    <scope>NUCLEOTIDE SEQUENCE [LARGE SCALE GENOMIC DNA]</scope>
    <source>
        <strain evidence="3 4">NBRC 112829</strain>
    </source>
</reference>
<proteinExistence type="predicted"/>
<evidence type="ECO:0000256" key="1">
    <source>
        <dbReference type="SAM" id="MobiDB-lite"/>
    </source>
</evidence>
<dbReference type="EMBL" id="BAABRU010000029">
    <property type="protein sequence ID" value="GAA5530991.1"/>
    <property type="molecule type" value="Genomic_DNA"/>
</dbReference>
<sequence>MDAQDTLLNQAGAAGSTLTTAVATFPSSTPTQTLAQEPVRRTPARPKRTPHFNTTVVSSGMYWVFEVMVAVGLMAIAGLLWYWDGAFTISFIAKQSTAFAQWGIWQWTIPVFFTAVTLGAWPRKEIRTRSHELRAKWGDTHADADYERYESIRKEIRVRWAMVSIVVLVNIGTSFSGLVLWLANRTVDLFLGWTFPDTGWGLYAPATVIGIILAFGPEKIGRWAMSQLMKLFGQL</sequence>
<organism evidence="3 4">
    <name type="scientific">Herpetosiphon gulosus</name>
    <dbReference type="NCBI Taxonomy" id="1973496"/>
    <lineage>
        <taxon>Bacteria</taxon>
        <taxon>Bacillati</taxon>
        <taxon>Chloroflexota</taxon>
        <taxon>Chloroflexia</taxon>
        <taxon>Herpetosiphonales</taxon>
        <taxon>Herpetosiphonaceae</taxon>
        <taxon>Herpetosiphon</taxon>
    </lineage>
</organism>
<feature type="transmembrane region" description="Helical" evidence="2">
    <location>
        <begin position="103"/>
        <end position="121"/>
    </location>
</feature>
<dbReference type="RefSeq" id="WP_345724580.1">
    <property type="nucleotide sequence ID" value="NZ_BAABRU010000029.1"/>
</dbReference>
<gene>
    <name evidence="3" type="ORF">Hgul01_04815</name>
</gene>
<comment type="caution">
    <text evidence="3">The sequence shown here is derived from an EMBL/GenBank/DDBJ whole genome shotgun (WGS) entry which is preliminary data.</text>
</comment>
<evidence type="ECO:0000313" key="3">
    <source>
        <dbReference type="EMBL" id="GAA5530991.1"/>
    </source>
</evidence>
<dbReference type="Proteomes" id="UP001428290">
    <property type="component" value="Unassembled WGS sequence"/>
</dbReference>
<feature type="transmembrane region" description="Helical" evidence="2">
    <location>
        <begin position="160"/>
        <end position="182"/>
    </location>
</feature>
<feature type="transmembrane region" description="Helical" evidence="2">
    <location>
        <begin position="202"/>
        <end position="220"/>
    </location>
</feature>